<feature type="domain" description="Retrotransposon Copia-like N-terminal" evidence="1">
    <location>
        <begin position="34"/>
        <end position="80"/>
    </location>
</feature>
<dbReference type="AlphaFoldDB" id="A0AAV0EIF8"/>
<evidence type="ECO:0000313" key="2">
    <source>
        <dbReference type="EMBL" id="CAH9123601.1"/>
    </source>
</evidence>
<protein>
    <recommendedName>
        <fullName evidence="1">Retrotransposon Copia-like N-terminal domain-containing protein</fullName>
    </recommendedName>
</protein>
<name>A0AAV0EIF8_9ASTE</name>
<reference evidence="2" key="1">
    <citation type="submission" date="2022-07" db="EMBL/GenBank/DDBJ databases">
        <authorList>
            <person name="Macas J."/>
            <person name="Novak P."/>
            <person name="Neumann P."/>
        </authorList>
    </citation>
    <scope>NUCLEOTIDE SEQUENCE</scope>
</reference>
<comment type="caution">
    <text evidence="2">The sequence shown here is derived from an EMBL/GenBank/DDBJ whole genome shotgun (WGS) entry which is preliminary data.</text>
</comment>
<proteinExistence type="predicted"/>
<dbReference type="PANTHER" id="PTHR37610">
    <property type="entry name" value="CCHC-TYPE DOMAIN-CONTAINING PROTEIN"/>
    <property type="match status" value="1"/>
</dbReference>
<gene>
    <name evidence="2" type="ORF">CEPIT_LOCUS25339</name>
</gene>
<dbReference type="PANTHER" id="PTHR37610:SF101">
    <property type="entry name" value="(RAPE) HYPOTHETICAL PROTEIN"/>
    <property type="match status" value="1"/>
</dbReference>
<feature type="non-terminal residue" evidence="2">
    <location>
        <position position="419"/>
    </location>
</feature>
<keyword evidence="3" id="KW-1185">Reference proteome</keyword>
<dbReference type="InterPro" id="IPR029472">
    <property type="entry name" value="Copia-like_N"/>
</dbReference>
<evidence type="ECO:0000313" key="3">
    <source>
        <dbReference type="Proteomes" id="UP001152523"/>
    </source>
</evidence>
<evidence type="ECO:0000259" key="1">
    <source>
        <dbReference type="Pfam" id="PF14244"/>
    </source>
</evidence>
<accession>A0AAV0EIF8</accession>
<organism evidence="2 3">
    <name type="scientific">Cuscuta epithymum</name>
    <dbReference type="NCBI Taxonomy" id="186058"/>
    <lineage>
        <taxon>Eukaryota</taxon>
        <taxon>Viridiplantae</taxon>
        <taxon>Streptophyta</taxon>
        <taxon>Embryophyta</taxon>
        <taxon>Tracheophyta</taxon>
        <taxon>Spermatophyta</taxon>
        <taxon>Magnoliopsida</taxon>
        <taxon>eudicotyledons</taxon>
        <taxon>Gunneridae</taxon>
        <taxon>Pentapetalae</taxon>
        <taxon>asterids</taxon>
        <taxon>lamiids</taxon>
        <taxon>Solanales</taxon>
        <taxon>Convolvulaceae</taxon>
        <taxon>Cuscuteae</taxon>
        <taxon>Cuscuta</taxon>
        <taxon>Cuscuta subgen. Cuscuta</taxon>
    </lineage>
</organism>
<dbReference type="Pfam" id="PF14244">
    <property type="entry name" value="Retrotran_gag_3"/>
    <property type="match status" value="1"/>
</dbReference>
<dbReference type="EMBL" id="CAMAPF010000931">
    <property type="protein sequence ID" value="CAH9123601.1"/>
    <property type="molecule type" value="Genomic_DNA"/>
</dbReference>
<dbReference type="Proteomes" id="UP001152523">
    <property type="component" value="Unassembled WGS sequence"/>
</dbReference>
<sequence>MTTPIDEVSSITASPTMEFRRKINNPSSPYYLSNSDIPGINICGVTLRGESNYREWATATKNAFRAKRKLVFLDGSISRPTTNNDDLDDWYSVNSMLVGWLMSSIDPAVRSNVAYMDSVHDLWDDLKVRFDVADPMRMHELKDAIRSCKQAGKSVTIYFGRLKSLWDDYSNYRPLPQCKCGGCSCKLDKEFLKSVEIEKTHEFLMGLDNDVYATLRSNVLSMTSLPPLNKVYQLVVQEERHRYVTRAQENSNDAVAFAIRPSRSFTTDREKLFCTHCKKDNHDIKHCFKLSGNYPEWWFTNKGGRGRGYSLGTGRGRGGPTSVTAHAVQVNEAPTCSSAPIDRASLPMLYDAQWSDFLKMLQNGKNSFSTEKLTGNKIFIEWILDTRASFHMTSSRSILSNLSPIPPIPVTLPNGEITM</sequence>